<dbReference type="Proteomes" id="UP001594351">
    <property type="component" value="Unassembled WGS sequence"/>
</dbReference>
<evidence type="ECO:0000313" key="2">
    <source>
        <dbReference type="Proteomes" id="UP001594351"/>
    </source>
</evidence>
<evidence type="ECO:0008006" key="3">
    <source>
        <dbReference type="Google" id="ProtNLM"/>
    </source>
</evidence>
<dbReference type="SUPFAM" id="SSF81301">
    <property type="entry name" value="Nucleotidyltransferase"/>
    <property type="match status" value="1"/>
</dbReference>
<accession>A0ABV6YUD9</accession>
<dbReference type="EMBL" id="JBHPBY010000060">
    <property type="protein sequence ID" value="MFC1849803.1"/>
    <property type="molecule type" value="Genomic_DNA"/>
</dbReference>
<sequence>MIDLYDELRLIVTKLQEKEVSYALCGGLAMAVFSIPRATIDIDLLIPRESLYSVIKIGESLGYVCHKKVMTFRKGDIQIHRMTKTDPDSEDILCLDLLITTEILRDIWISRQAVEWEHGLLSVVSRQGLIAMKSLRGTGRDKDDIALLESNMDE</sequence>
<keyword evidence="2" id="KW-1185">Reference proteome</keyword>
<dbReference type="InterPro" id="IPR043519">
    <property type="entry name" value="NT_sf"/>
</dbReference>
<protein>
    <recommendedName>
        <fullName evidence="3">Nucleotidyltransferase family protein</fullName>
    </recommendedName>
</protein>
<reference evidence="1 2" key="1">
    <citation type="submission" date="2024-09" db="EMBL/GenBank/DDBJ databases">
        <title>Laminarin stimulates single cell rates of sulfate reduction while oxygen inhibits transcriptomic activity in coastal marine sediment.</title>
        <authorList>
            <person name="Lindsay M."/>
            <person name="Orcutt B."/>
            <person name="Emerson D."/>
            <person name="Stepanauskas R."/>
            <person name="D'Angelo T."/>
        </authorList>
    </citation>
    <scope>NUCLEOTIDE SEQUENCE [LARGE SCALE GENOMIC DNA]</scope>
    <source>
        <strain evidence="1">SAG AM-311-K15</strain>
    </source>
</reference>
<comment type="caution">
    <text evidence="1">The sequence shown here is derived from an EMBL/GenBank/DDBJ whole genome shotgun (WGS) entry which is preliminary data.</text>
</comment>
<dbReference type="Gene3D" id="3.30.460.40">
    <property type="match status" value="1"/>
</dbReference>
<organism evidence="1 2">
    <name type="scientific">candidate division CSSED10-310 bacterium</name>
    <dbReference type="NCBI Taxonomy" id="2855610"/>
    <lineage>
        <taxon>Bacteria</taxon>
        <taxon>Bacteria division CSSED10-310</taxon>
    </lineage>
</organism>
<proteinExistence type="predicted"/>
<gene>
    <name evidence="1" type="ORF">ACFL27_06305</name>
</gene>
<name>A0ABV6YUD9_UNCC1</name>
<evidence type="ECO:0000313" key="1">
    <source>
        <dbReference type="EMBL" id="MFC1849803.1"/>
    </source>
</evidence>